<comment type="similarity">
    <text evidence="1 5">Belongs to the class-III pyridoxal-phosphate-dependent aminotransferase family.</text>
</comment>
<gene>
    <name evidence="6" type="ORF">HNR23_003757</name>
</gene>
<evidence type="ECO:0000313" key="6">
    <source>
        <dbReference type="EMBL" id="MBB6173697.1"/>
    </source>
</evidence>
<keyword evidence="3" id="KW-0808">Transferase</keyword>
<keyword evidence="2" id="KW-0032">Aminotransferase</keyword>
<evidence type="ECO:0000256" key="2">
    <source>
        <dbReference type="ARBA" id="ARBA00022576"/>
    </source>
</evidence>
<dbReference type="GO" id="GO:0030170">
    <property type="term" value="F:pyridoxal phosphate binding"/>
    <property type="evidence" value="ECO:0007669"/>
    <property type="project" value="InterPro"/>
</dbReference>
<evidence type="ECO:0000256" key="1">
    <source>
        <dbReference type="ARBA" id="ARBA00008954"/>
    </source>
</evidence>
<dbReference type="SUPFAM" id="SSF53383">
    <property type="entry name" value="PLP-dependent transferases"/>
    <property type="match status" value="1"/>
</dbReference>
<dbReference type="InterPro" id="IPR015424">
    <property type="entry name" value="PyrdxlP-dep_Trfase"/>
</dbReference>
<dbReference type="Gene3D" id="3.40.640.10">
    <property type="entry name" value="Type I PLP-dependent aspartate aminotransferase-like (Major domain)"/>
    <property type="match status" value="1"/>
</dbReference>
<reference evidence="6 7" key="1">
    <citation type="submission" date="2020-08" db="EMBL/GenBank/DDBJ databases">
        <title>Sequencing the genomes of 1000 actinobacteria strains.</title>
        <authorList>
            <person name="Klenk H.-P."/>
        </authorList>
    </citation>
    <scope>NUCLEOTIDE SEQUENCE [LARGE SCALE GENOMIC DNA]</scope>
    <source>
        <strain evidence="6 7">DSM 46659</strain>
    </source>
</reference>
<organism evidence="6 7">
    <name type="scientific">Nocardiopsis mwathae</name>
    <dbReference type="NCBI Taxonomy" id="1472723"/>
    <lineage>
        <taxon>Bacteria</taxon>
        <taxon>Bacillati</taxon>
        <taxon>Actinomycetota</taxon>
        <taxon>Actinomycetes</taxon>
        <taxon>Streptosporangiales</taxon>
        <taxon>Nocardiopsidaceae</taxon>
        <taxon>Nocardiopsis</taxon>
    </lineage>
</organism>
<evidence type="ECO:0000256" key="4">
    <source>
        <dbReference type="ARBA" id="ARBA00022898"/>
    </source>
</evidence>
<dbReference type="GO" id="GO:0008483">
    <property type="term" value="F:transaminase activity"/>
    <property type="evidence" value="ECO:0007669"/>
    <property type="project" value="UniProtKB-KW"/>
</dbReference>
<evidence type="ECO:0000256" key="3">
    <source>
        <dbReference type="ARBA" id="ARBA00022679"/>
    </source>
</evidence>
<dbReference type="InterPro" id="IPR049704">
    <property type="entry name" value="Aminotrans_3_PPA_site"/>
</dbReference>
<dbReference type="Proteomes" id="UP000546642">
    <property type="component" value="Unassembled WGS sequence"/>
</dbReference>
<sequence length="462" mass="50502">MTAVTIGGRPMPEFQQAAKDHLWMHFTEMAAYTETDIPVITHGEGAYVYGADGRRRLDGLAGLFVSQVGHGRTEIADAIAEQARTLAYFPIWTYAHPTAVELAERLADLAPGDLNRVFFTTSGSEAVESAWKLARQYFKAIGQPTRHKVISRRVAYHGTSMGALSITGVPAIKSQFEPLVPSTVQVPNTNIYRAPVHGDDPEAFGRWAADQIEEAIVQADPATVAAVFLEPVQNSGGCFPPPPGYFERVREICDRHGVLLVSDEVICAFGRVGEYFGAQRFGYLPDMITFAKGATSGYVPLGGVIATDRLMEPFQRRGEAFLHGITFGGHPVAAAAALANLDIFESEGLLDNVRRNAPLFRAALERLLDLPIVGDVRGDGYFYGIELVKDKETKETFSGDESTRLLKGYLSPALFDAGLICRADDRGDPVVQLSPPLICGPEHFDEIEQILRKVLTEAHDRL</sequence>
<dbReference type="InterPro" id="IPR015422">
    <property type="entry name" value="PyrdxlP-dep_Trfase_small"/>
</dbReference>
<dbReference type="PANTHER" id="PTHR43094">
    <property type="entry name" value="AMINOTRANSFERASE"/>
    <property type="match status" value="1"/>
</dbReference>
<dbReference type="PROSITE" id="PS00600">
    <property type="entry name" value="AA_TRANSFER_CLASS_3"/>
    <property type="match status" value="1"/>
</dbReference>
<dbReference type="Gene3D" id="3.90.1150.10">
    <property type="entry name" value="Aspartate Aminotransferase, domain 1"/>
    <property type="match status" value="1"/>
</dbReference>
<keyword evidence="7" id="KW-1185">Reference proteome</keyword>
<dbReference type="Pfam" id="PF00202">
    <property type="entry name" value="Aminotran_3"/>
    <property type="match status" value="1"/>
</dbReference>
<evidence type="ECO:0000313" key="7">
    <source>
        <dbReference type="Proteomes" id="UP000546642"/>
    </source>
</evidence>
<accession>A0A7W9YK72</accession>
<dbReference type="CDD" id="cd00610">
    <property type="entry name" value="OAT_like"/>
    <property type="match status" value="1"/>
</dbReference>
<dbReference type="FunFam" id="3.40.640.10:FF:000014">
    <property type="entry name" value="Adenosylmethionine-8-amino-7-oxononanoate aminotransferase, probable"/>
    <property type="match status" value="1"/>
</dbReference>
<keyword evidence="4 5" id="KW-0663">Pyridoxal phosphate</keyword>
<dbReference type="PANTHER" id="PTHR43094:SF1">
    <property type="entry name" value="AMINOTRANSFERASE CLASS-III"/>
    <property type="match status" value="1"/>
</dbReference>
<proteinExistence type="inferred from homology"/>
<dbReference type="InterPro" id="IPR005814">
    <property type="entry name" value="Aminotrans_3"/>
</dbReference>
<evidence type="ECO:0000256" key="5">
    <source>
        <dbReference type="RuleBase" id="RU003560"/>
    </source>
</evidence>
<name>A0A7W9YK72_9ACTN</name>
<evidence type="ECO:0008006" key="8">
    <source>
        <dbReference type="Google" id="ProtNLM"/>
    </source>
</evidence>
<dbReference type="AlphaFoldDB" id="A0A7W9YK72"/>
<dbReference type="InterPro" id="IPR015421">
    <property type="entry name" value="PyrdxlP-dep_Trfase_major"/>
</dbReference>
<dbReference type="EMBL" id="JACHDS010000001">
    <property type="protein sequence ID" value="MBB6173697.1"/>
    <property type="molecule type" value="Genomic_DNA"/>
</dbReference>
<dbReference type="NCBIfam" id="NF005102">
    <property type="entry name" value="PRK06541.1"/>
    <property type="match status" value="1"/>
</dbReference>
<comment type="caution">
    <text evidence="6">The sequence shown here is derived from an EMBL/GenBank/DDBJ whole genome shotgun (WGS) entry which is preliminary data.</text>
</comment>
<protein>
    <recommendedName>
        <fullName evidence="8">Aspartate aminotransferase family protein</fullName>
    </recommendedName>
</protein>